<dbReference type="InterPro" id="IPR052832">
    <property type="entry name" value="Starch-Glucan_Phosphatase"/>
</dbReference>
<organism evidence="6 7">
    <name type="scientific">Spinacia oleracea</name>
    <name type="common">Spinach</name>
    <dbReference type="NCBI Taxonomy" id="3562"/>
    <lineage>
        <taxon>Eukaryota</taxon>
        <taxon>Viridiplantae</taxon>
        <taxon>Streptophyta</taxon>
        <taxon>Embryophyta</taxon>
        <taxon>Tracheophyta</taxon>
        <taxon>Spermatophyta</taxon>
        <taxon>Magnoliopsida</taxon>
        <taxon>eudicotyledons</taxon>
        <taxon>Gunneridae</taxon>
        <taxon>Pentapetalae</taxon>
        <taxon>Caryophyllales</taxon>
        <taxon>Chenopodiaceae</taxon>
        <taxon>Chenopodioideae</taxon>
        <taxon>Anserineae</taxon>
        <taxon>Spinacia</taxon>
    </lineage>
</organism>
<dbReference type="OrthoDB" id="273181at2759"/>
<reference evidence="7" key="2">
    <citation type="submission" date="2025-04" db="UniProtKB">
        <authorList>
            <consortium name="RefSeq"/>
        </authorList>
    </citation>
    <scope>IDENTIFICATION</scope>
    <source>
        <tissue evidence="8">Leaf</tissue>
    </source>
</reference>
<dbReference type="GO" id="GO:0005983">
    <property type="term" value="P:starch catabolic process"/>
    <property type="evidence" value="ECO:0000318"/>
    <property type="project" value="GO_Central"/>
</dbReference>
<evidence type="ECO:0000313" key="7">
    <source>
        <dbReference type="RefSeq" id="XP_021847060.1"/>
    </source>
</evidence>
<evidence type="ECO:0000256" key="3">
    <source>
        <dbReference type="ARBA" id="ARBA00023277"/>
    </source>
</evidence>
<keyword evidence="3" id="KW-0119">Carbohydrate metabolism</keyword>
<dbReference type="Gene3D" id="3.90.190.10">
    <property type="entry name" value="Protein tyrosine phosphatase superfamily"/>
    <property type="match status" value="1"/>
</dbReference>
<dbReference type="FunFam" id="3.90.190.10:FF:000075">
    <property type="entry name" value="Phosphoglucan phosphatase LSF2, chloroplastic"/>
    <property type="match status" value="1"/>
</dbReference>
<dbReference type="SUPFAM" id="SSF52799">
    <property type="entry name" value="(Phosphotyrosine protein) phosphatases II"/>
    <property type="match status" value="1"/>
</dbReference>
<feature type="domain" description="Tyrosine specific protein phosphatases" evidence="5">
    <location>
        <begin position="169"/>
        <end position="228"/>
    </location>
</feature>
<name>A0A9R0JU04_SPIOL</name>
<sequence>METLGKTWLSVIPTIPSLENGIKTKKLVTNLSFPASVKTGIRCTLSGDGIEEKPSSNSTITIPKKSKMEEYNAAMKNMMKNPYEYHHELGMNYTLIHDNLIVGSQPQKPEDIDHLKLNENVAYILNLQQDKDIEYWGIDFDSILKRCQQIGICHIRKPAKDFDPNSLRGMLPKAVSSLDWAISEGKGRVYVHCTAGLGRAPAVAITYMFWFCGMNLNKAYAELTSKRPCGPNKLAIRGATYDLAKNDPWKEPFESLSEHAFEDIADWERKLIQERVRALRRT</sequence>
<evidence type="ECO:0000259" key="5">
    <source>
        <dbReference type="PROSITE" id="PS50056"/>
    </source>
</evidence>
<dbReference type="PROSITE" id="PS50056">
    <property type="entry name" value="TYR_PHOSPHATASE_2"/>
    <property type="match status" value="1"/>
</dbReference>
<dbReference type="PROSITE" id="PS50054">
    <property type="entry name" value="TYR_PHOSPHATASE_DUAL"/>
    <property type="match status" value="1"/>
</dbReference>
<reference evidence="6" key="1">
    <citation type="journal article" date="2021" name="Nat. Commun.">
        <title>Genomic analyses provide insights into spinach domestication and the genetic basis of agronomic traits.</title>
        <authorList>
            <person name="Cai X."/>
            <person name="Sun X."/>
            <person name="Xu C."/>
            <person name="Sun H."/>
            <person name="Wang X."/>
            <person name="Ge C."/>
            <person name="Zhang Z."/>
            <person name="Wang Q."/>
            <person name="Fei Z."/>
            <person name="Jiao C."/>
            <person name="Wang Q."/>
        </authorList>
    </citation>
    <scope>NUCLEOTIDE SEQUENCE [LARGE SCALE GENOMIC DNA]</scope>
    <source>
        <strain evidence="6">cv. Varoflay</strain>
    </source>
</reference>
<protein>
    <submittedName>
        <fullName evidence="7 8">Phosphoglucan phosphatase LSF2, chloroplastic</fullName>
    </submittedName>
</protein>
<dbReference type="GO" id="GO:0004721">
    <property type="term" value="F:phosphoprotein phosphatase activity"/>
    <property type="evidence" value="ECO:0007669"/>
    <property type="project" value="UniProtKB-KW"/>
</dbReference>
<dbReference type="PANTHER" id="PTHR46642">
    <property type="entry name" value="DUAL SPECIFICITY PHOSPHATASE, SUBGROUP, CATALYTIC DOMAIN"/>
    <property type="match status" value="1"/>
</dbReference>
<gene>
    <name evidence="7 8" type="primary">LOC110786788</name>
</gene>
<dbReference type="GO" id="GO:0009507">
    <property type="term" value="C:chloroplast"/>
    <property type="evidence" value="ECO:0000318"/>
    <property type="project" value="GO_Central"/>
</dbReference>
<dbReference type="GO" id="GO:2001070">
    <property type="term" value="F:starch binding"/>
    <property type="evidence" value="ECO:0000318"/>
    <property type="project" value="GO_Central"/>
</dbReference>
<proteinExistence type="predicted"/>
<evidence type="ECO:0000313" key="8">
    <source>
        <dbReference type="RefSeq" id="XP_056695022.1"/>
    </source>
</evidence>
<dbReference type="InterPro" id="IPR000387">
    <property type="entry name" value="Tyr_Pase_dom"/>
</dbReference>
<evidence type="ECO:0000256" key="1">
    <source>
        <dbReference type="ARBA" id="ARBA00022801"/>
    </source>
</evidence>
<dbReference type="RefSeq" id="XP_021847060.1">
    <property type="nucleotide sequence ID" value="XM_021991368.1"/>
</dbReference>
<dbReference type="GO" id="GO:0019203">
    <property type="term" value="F:carbohydrate phosphatase activity"/>
    <property type="evidence" value="ECO:0000318"/>
    <property type="project" value="GO_Central"/>
</dbReference>
<evidence type="ECO:0000256" key="2">
    <source>
        <dbReference type="ARBA" id="ARBA00022912"/>
    </source>
</evidence>
<keyword evidence="2" id="KW-0904">Protein phosphatase</keyword>
<dbReference type="Pfam" id="PF00782">
    <property type="entry name" value="DSPc"/>
    <property type="match status" value="1"/>
</dbReference>
<dbReference type="AlphaFoldDB" id="A0A9R0JU04"/>
<dbReference type="RefSeq" id="XP_056695022.1">
    <property type="nucleotide sequence ID" value="XM_056839044.1"/>
</dbReference>
<dbReference type="CDD" id="cd14526">
    <property type="entry name" value="DSP_laforin-like"/>
    <property type="match status" value="1"/>
</dbReference>
<dbReference type="Proteomes" id="UP000813463">
    <property type="component" value="Chromosome 1"/>
</dbReference>
<dbReference type="InterPro" id="IPR020422">
    <property type="entry name" value="TYR_PHOSPHATASE_DUAL_dom"/>
</dbReference>
<dbReference type="InterPro" id="IPR029021">
    <property type="entry name" value="Prot-tyrosine_phosphatase-like"/>
</dbReference>
<dbReference type="InterPro" id="IPR045204">
    <property type="entry name" value="DSP_laforin-like"/>
</dbReference>
<dbReference type="KEGG" id="soe:110786788"/>
<dbReference type="PANTHER" id="PTHR46642:SF2">
    <property type="entry name" value="PHOSPHOGLUCAN PHOSPHATASE LSF2, CHLOROPLASTIC"/>
    <property type="match status" value="1"/>
</dbReference>
<evidence type="ECO:0000259" key="4">
    <source>
        <dbReference type="PROSITE" id="PS50054"/>
    </source>
</evidence>
<dbReference type="GeneID" id="110786788"/>
<dbReference type="SMART" id="SM00195">
    <property type="entry name" value="DSPc"/>
    <property type="match status" value="1"/>
</dbReference>
<keyword evidence="6" id="KW-1185">Reference proteome</keyword>
<dbReference type="InterPro" id="IPR000340">
    <property type="entry name" value="Dual-sp_phosphatase_cat-dom"/>
</dbReference>
<feature type="domain" description="Tyrosine-protein phosphatase" evidence="4">
    <location>
        <begin position="92"/>
        <end position="249"/>
    </location>
</feature>
<accession>A0A9R0JU04</accession>
<evidence type="ECO:0000313" key="6">
    <source>
        <dbReference type="Proteomes" id="UP000813463"/>
    </source>
</evidence>
<keyword evidence="1" id="KW-0378">Hydrolase</keyword>